<dbReference type="eggNOG" id="COG1952">
    <property type="taxonomic scope" value="Bacteria"/>
</dbReference>
<dbReference type="SUPFAM" id="SSF54611">
    <property type="entry name" value="SecB-like"/>
    <property type="match status" value="1"/>
</dbReference>
<dbReference type="EMBL" id="JPRM01000010">
    <property type="protein sequence ID" value="KFF17342.1"/>
    <property type="molecule type" value="Genomic_DNA"/>
</dbReference>
<dbReference type="Proteomes" id="UP000198424">
    <property type="component" value="Unassembled WGS sequence"/>
</dbReference>
<comment type="caution">
    <text evidence="5">The sequence shown here is derived from an EMBL/GenBank/DDBJ whole genome shotgun (WGS) entry which is preliminary data.</text>
</comment>
<dbReference type="AlphaFoldDB" id="A0A086AKX8"/>
<evidence type="ECO:0000256" key="3">
    <source>
        <dbReference type="ARBA" id="ARBA00022927"/>
    </source>
</evidence>
<protein>
    <recommendedName>
        <fullName evidence="9">Preprotein translocase subunit SecB</fullName>
    </recommendedName>
</protein>
<dbReference type="Gene3D" id="3.10.420.10">
    <property type="entry name" value="SecB-like"/>
    <property type="match status" value="1"/>
</dbReference>
<evidence type="ECO:0000256" key="4">
    <source>
        <dbReference type="ARBA" id="ARBA00023010"/>
    </source>
</evidence>
<dbReference type="RefSeq" id="WP_035620740.1">
    <property type="nucleotide sequence ID" value="NZ_JBEWQG010000003.1"/>
</dbReference>
<dbReference type="EMBL" id="MUGY01000008">
    <property type="protein sequence ID" value="OXA95175.1"/>
    <property type="molecule type" value="Genomic_DNA"/>
</dbReference>
<keyword evidence="3" id="KW-0653">Protein transport</keyword>
<dbReference type="InterPro" id="IPR035958">
    <property type="entry name" value="SecB-like_sf"/>
</dbReference>
<evidence type="ECO:0000313" key="5">
    <source>
        <dbReference type="EMBL" id="KFF17342.1"/>
    </source>
</evidence>
<dbReference type="GO" id="GO:0015031">
    <property type="term" value="P:protein transport"/>
    <property type="evidence" value="ECO:0007669"/>
    <property type="project" value="UniProtKB-KW"/>
</dbReference>
<sequence>MIKGNTTTAFKFVKFRVSNFSFDEPEKENDGYDIKFSPKGKYNENEGSYELTVNFKAYDKQNSKKLIINVNSVSHFKFEKPCKFDQLPSHFFTNSIPIIFPYLRAFVSTLTLQANSRILMLGLINFTNMAEPLKENTEIINN</sequence>
<keyword evidence="2" id="KW-0813">Transport</keyword>
<dbReference type="STRING" id="991.IW20_08345"/>
<evidence type="ECO:0000256" key="1">
    <source>
        <dbReference type="ARBA" id="ARBA00009990"/>
    </source>
</evidence>
<evidence type="ECO:0000313" key="8">
    <source>
        <dbReference type="Proteomes" id="UP000198424"/>
    </source>
</evidence>
<keyword evidence="4" id="KW-0811">Translocation</keyword>
<reference evidence="5 7" key="1">
    <citation type="submission" date="2014-07" db="EMBL/GenBank/DDBJ databases">
        <title>Genome of Flavobacterium hydatis DSM 2063.</title>
        <authorList>
            <person name="Pipes S.E."/>
            <person name="Stropko S.J."/>
            <person name="Newman J.D."/>
        </authorList>
    </citation>
    <scope>NUCLEOTIDE SEQUENCE [LARGE SCALE GENOMIC DNA]</scope>
    <source>
        <strain evidence="5 7">DSM 2063</strain>
    </source>
</reference>
<accession>A0A086AKX8</accession>
<gene>
    <name evidence="6" type="ORF">B0A62_09760</name>
    <name evidence="5" type="ORF">IW20_08345</name>
</gene>
<evidence type="ECO:0008006" key="9">
    <source>
        <dbReference type="Google" id="ProtNLM"/>
    </source>
</evidence>
<name>A0A086AKX8_FLAHY</name>
<evidence type="ECO:0000313" key="7">
    <source>
        <dbReference type="Proteomes" id="UP000028712"/>
    </source>
</evidence>
<dbReference type="GO" id="GO:0051082">
    <property type="term" value="F:unfolded protein binding"/>
    <property type="evidence" value="ECO:0007669"/>
    <property type="project" value="InterPro"/>
</dbReference>
<keyword evidence="8" id="KW-1185">Reference proteome</keyword>
<reference evidence="6 8" key="2">
    <citation type="submission" date="2016-11" db="EMBL/GenBank/DDBJ databases">
        <title>Whole genomes of Flavobacteriaceae.</title>
        <authorList>
            <person name="Stine C."/>
            <person name="Li C."/>
            <person name="Tadesse D."/>
        </authorList>
    </citation>
    <scope>NUCLEOTIDE SEQUENCE [LARGE SCALE GENOMIC DNA]</scope>
    <source>
        <strain evidence="6 8">ATCC 29551</strain>
    </source>
</reference>
<dbReference type="InterPro" id="IPR003708">
    <property type="entry name" value="SecB"/>
</dbReference>
<proteinExistence type="inferred from homology"/>
<dbReference type="Proteomes" id="UP000028712">
    <property type="component" value="Unassembled WGS sequence"/>
</dbReference>
<dbReference type="Pfam" id="PF02556">
    <property type="entry name" value="SecB"/>
    <property type="match status" value="1"/>
</dbReference>
<dbReference type="GO" id="GO:0051262">
    <property type="term" value="P:protein tetramerization"/>
    <property type="evidence" value="ECO:0007669"/>
    <property type="project" value="InterPro"/>
</dbReference>
<evidence type="ECO:0000313" key="6">
    <source>
        <dbReference type="EMBL" id="OXA95175.1"/>
    </source>
</evidence>
<comment type="similarity">
    <text evidence="1">Belongs to the SecB family.</text>
</comment>
<organism evidence="5 7">
    <name type="scientific">Flavobacterium hydatis</name>
    <name type="common">Cytophaga aquatilis</name>
    <dbReference type="NCBI Taxonomy" id="991"/>
    <lineage>
        <taxon>Bacteria</taxon>
        <taxon>Pseudomonadati</taxon>
        <taxon>Bacteroidota</taxon>
        <taxon>Flavobacteriia</taxon>
        <taxon>Flavobacteriales</taxon>
        <taxon>Flavobacteriaceae</taxon>
        <taxon>Flavobacterium</taxon>
    </lineage>
</organism>
<dbReference type="OrthoDB" id="983047at2"/>
<evidence type="ECO:0000256" key="2">
    <source>
        <dbReference type="ARBA" id="ARBA00022448"/>
    </source>
</evidence>